<accession>G0QY71</accession>
<evidence type="ECO:0000313" key="2">
    <source>
        <dbReference type="Proteomes" id="UP000008983"/>
    </source>
</evidence>
<proteinExistence type="predicted"/>
<name>G0QY71_ICHMU</name>
<protein>
    <recommendedName>
        <fullName evidence="3">Sperm-tail PG-rich repeat protein</fullName>
    </recommendedName>
</protein>
<evidence type="ECO:0008006" key="3">
    <source>
        <dbReference type="Google" id="ProtNLM"/>
    </source>
</evidence>
<organism evidence="1 2">
    <name type="scientific">Ichthyophthirius multifiliis</name>
    <name type="common">White spot disease agent</name>
    <name type="synonym">Ich</name>
    <dbReference type="NCBI Taxonomy" id="5932"/>
    <lineage>
        <taxon>Eukaryota</taxon>
        <taxon>Sar</taxon>
        <taxon>Alveolata</taxon>
        <taxon>Ciliophora</taxon>
        <taxon>Intramacronucleata</taxon>
        <taxon>Oligohymenophorea</taxon>
        <taxon>Hymenostomatida</taxon>
        <taxon>Ophryoglenina</taxon>
        <taxon>Ichthyophthirius</taxon>
    </lineage>
</organism>
<keyword evidence="2" id="KW-1185">Reference proteome</keyword>
<dbReference type="GeneID" id="14905954"/>
<evidence type="ECO:0000313" key="1">
    <source>
        <dbReference type="EMBL" id="EGR29845.1"/>
    </source>
</evidence>
<dbReference type="OMA" id="KYRTRRN"/>
<dbReference type="Proteomes" id="UP000008983">
    <property type="component" value="Unassembled WGS sequence"/>
</dbReference>
<dbReference type="EMBL" id="GL984102">
    <property type="protein sequence ID" value="EGR29845.1"/>
    <property type="molecule type" value="Genomic_DNA"/>
</dbReference>
<dbReference type="OrthoDB" id="282867at2759"/>
<dbReference type="eggNOG" id="ENOG502R2MY">
    <property type="taxonomic scope" value="Eukaryota"/>
</dbReference>
<dbReference type="RefSeq" id="XP_004031081.1">
    <property type="nucleotide sequence ID" value="XM_004031033.1"/>
</dbReference>
<dbReference type="AlphaFoldDB" id="G0QY71"/>
<gene>
    <name evidence="1" type="ORF">IMG5_147740</name>
</gene>
<dbReference type="InParanoid" id="G0QY71"/>
<sequence length="208" mass="24155">MQYQQQREETNENLRKLKQIRGADHKSNQNFYQLSQSPDYNSSNLFACPQGMGMSQYIGSSSLRHASLYTTFSKAERFPQNKISEAQASQNINLPPTITKKTCTFGFGTKYLYPQNVLKNARDYPSPNHYQRIKTQVNTKMGKTFGIPYKFYNKTYIPKNNLQTVEFARELPGVGQYEVIQGPGKDKLKYSLYGKIKERTYFFYNLLN</sequence>
<reference evidence="1 2" key="1">
    <citation type="submission" date="2011-07" db="EMBL/GenBank/DDBJ databases">
        <authorList>
            <person name="Coyne R."/>
            <person name="Brami D."/>
            <person name="Johnson J."/>
            <person name="Hostetler J."/>
            <person name="Hannick L."/>
            <person name="Clark T."/>
            <person name="Cassidy-Hanley D."/>
            <person name="Inman J."/>
        </authorList>
    </citation>
    <scope>NUCLEOTIDE SEQUENCE [LARGE SCALE GENOMIC DNA]</scope>
    <source>
        <strain evidence="1 2">G5</strain>
    </source>
</reference>